<proteinExistence type="predicted"/>
<accession>A0A1W2TTB3</accession>
<feature type="region of interest" description="Disordered" evidence="1">
    <location>
        <begin position="1"/>
        <end position="58"/>
    </location>
</feature>
<gene>
    <name evidence="2" type="ORF">SAMD00023353_6700280</name>
</gene>
<name>A0A1W2TTB3_ROSNE</name>
<evidence type="ECO:0000256" key="1">
    <source>
        <dbReference type="SAM" id="MobiDB-lite"/>
    </source>
</evidence>
<sequence>MGSQKEAEAAAYEAPEDRAPPPPYYQETYHTDAYAPPQPPLGPAPTYEAGGPSSGAGPLTKFPASLNAYMKMGFTRVMHLGERKEAPLFAVRMHSGFTKNPELVMYDGPSDKDDAVLATGTHQSLWKVRGGATLTVAAREGVAHDADSQTVRMATHSSLRHTTHGFTADVGAAGTASRHEQFEWRSSHGGEVRELDGYKWGWKLVRLSGEPVGAGGGRDARVLGSTSDGLEVVAAWAHNSLSMSKAFKFQFMGSALTGALGERGATLAIISAMWLWLLELNSSAAGGAASAGAAAAAAAAAAASG</sequence>
<dbReference type="AlphaFoldDB" id="A0A1W2TTB3"/>
<dbReference type="STRING" id="77044.A0A1W2TTB3"/>
<reference evidence="2" key="1">
    <citation type="submission" date="2016-03" db="EMBL/GenBank/DDBJ databases">
        <title>Draft genome sequence of Rosellinia necatrix.</title>
        <authorList>
            <person name="Kanematsu S."/>
        </authorList>
    </citation>
    <scope>NUCLEOTIDE SEQUENCE [LARGE SCALE GENOMIC DNA]</scope>
    <source>
        <strain evidence="2">W97</strain>
    </source>
</reference>
<dbReference type="Proteomes" id="UP000054516">
    <property type="component" value="Unassembled WGS sequence"/>
</dbReference>
<dbReference type="EMBL" id="DF977512">
    <property type="protein sequence ID" value="GAP91819.2"/>
    <property type="molecule type" value="Genomic_DNA"/>
</dbReference>
<keyword evidence="3" id="KW-1185">Reference proteome</keyword>
<protein>
    <submittedName>
        <fullName evidence="2">Uncharacterized protein</fullName>
    </submittedName>
</protein>
<evidence type="ECO:0000313" key="2">
    <source>
        <dbReference type="EMBL" id="GAP91819.2"/>
    </source>
</evidence>
<dbReference type="OMA" id="WKIMALM"/>
<evidence type="ECO:0000313" key="3">
    <source>
        <dbReference type="Proteomes" id="UP000054516"/>
    </source>
</evidence>
<organism evidence="2">
    <name type="scientific">Rosellinia necatrix</name>
    <name type="common">White root-rot fungus</name>
    <dbReference type="NCBI Taxonomy" id="77044"/>
    <lineage>
        <taxon>Eukaryota</taxon>
        <taxon>Fungi</taxon>
        <taxon>Dikarya</taxon>
        <taxon>Ascomycota</taxon>
        <taxon>Pezizomycotina</taxon>
        <taxon>Sordariomycetes</taxon>
        <taxon>Xylariomycetidae</taxon>
        <taxon>Xylariales</taxon>
        <taxon>Xylariaceae</taxon>
        <taxon>Rosellinia</taxon>
    </lineage>
</organism>
<dbReference type="OrthoDB" id="3431997at2759"/>